<gene>
    <name evidence="4" type="ORF">AAT19DRAFT_11601</name>
</gene>
<feature type="active site" evidence="2">
    <location>
        <position position="202"/>
    </location>
</feature>
<dbReference type="EMBL" id="LCTV02000017">
    <property type="protein sequence ID" value="PRQ69948.1"/>
    <property type="molecule type" value="Genomic_DNA"/>
</dbReference>
<evidence type="ECO:0000313" key="4">
    <source>
        <dbReference type="EMBL" id="PRQ69948.1"/>
    </source>
</evidence>
<dbReference type="PROSITE" id="PS51767">
    <property type="entry name" value="PEPTIDASE_A1"/>
    <property type="match status" value="1"/>
</dbReference>
<protein>
    <submittedName>
        <fullName evidence="4">Aspartic peptidase domain-containing protein</fullName>
    </submittedName>
</protein>
<dbReference type="InterPro" id="IPR033121">
    <property type="entry name" value="PEPTIDASE_A1"/>
</dbReference>
<dbReference type="PANTHER" id="PTHR47966">
    <property type="entry name" value="BETA-SITE APP-CLEAVING ENZYME, ISOFORM A-RELATED"/>
    <property type="match status" value="1"/>
</dbReference>
<evidence type="ECO:0000259" key="3">
    <source>
        <dbReference type="PROSITE" id="PS51767"/>
    </source>
</evidence>
<dbReference type="InterPro" id="IPR001461">
    <property type="entry name" value="Aspartic_peptidase_A1"/>
</dbReference>
<comment type="similarity">
    <text evidence="1">Belongs to the peptidase A1 family.</text>
</comment>
<proteinExistence type="inferred from homology"/>
<dbReference type="Proteomes" id="UP000239560">
    <property type="component" value="Unassembled WGS sequence"/>
</dbReference>
<sequence length="504" mass="54350">MSCCLGASLRTSTERSHGLALRLRTRTLRGRSHWPLFRSPRDKRPPRFSVCLVHSRRLLAFSLFLPVRPLHALYSHSFVSPYNMRTAAAALALALFAVESVLAGGDSLRARGRERPLSLALERRDDGLQSADGSVAFDVLESYRQGANAATISQNKALAANGTAILAKRGQEALTYYGGATPLWYGTVQIGAPPQTFRLFFDTSSSDLLVPSYKCNSLTCRGKKRLDYRPSADATAKSTNKTVYTYFTDGSQATGTLLQDTVTAAGLTVTQQDVVAMDSLPSAIGGRITDGMGLAFRALSAAYSYSFPFTAYHQGAQPVFGLSLSRLPGKSELVVGGYNRARLAGSPDYYAVGYSPNSQFLDYIQISQGVPTLGGQPALYDRVPMIFDSTTPTIIAPPAYAAEFWSYVPSAQAINSTYWSYDCASPPAVGLAFTRAATKVYPIAAQDFNLGTLPGNSSRCIGALLGENVGVGNAFIIGDVFFKSNYLILDFKQNRIGVAPQRGF</sequence>
<accession>A0A2S9ZW18</accession>
<evidence type="ECO:0000256" key="2">
    <source>
        <dbReference type="PIRSR" id="PIRSR601461-1"/>
    </source>
</evidence>
<feature type="active site" evidence="2">
    <location>
        <position position="388"/>
    </location>
</feature>
<organism evidence="4 5">
    <name type="scientific">Rhodotorula toruloides</name>
    <name type="common">Yeast</name>
    <name type="synonym">Rhodosporidium toruloides</name>
    <dbReference type="NCBI Taxonomy" id="5286"/>
    <lineage>
        <taxon>Eukaryota</taxon>
        <taxon>Fungi</taxon>
        <taxon>Dikarya</taxon>
        <taxon>Basidiomycota</taxon>
        <taxon>Pucciniomycotina</taxon>
        <taxon>Microbotryomycetes</taxon>
        <taxon>Sporidiobolales</taxon>
        <taxon>Sporidiobolaceae</taxon>
        <taxon>Rhodotorula</taxon>
    </lineage>
</organism>
<feature type="domain" description="Peptidase A1" evidence="3">
    <location>
        <begin position="184"/>
        <end position="499"/>
    </location>
</feature>
<comment type="caution">
    <text evidence="4">The sequence shown here is derived from an EMBL/GenBank/DDBJ whole genome shotgun (WGS) entry which is preliminary data.</text>
</comment>
<dbReference type="InterPro" id="IPR034164">
    <property type="entry name" value="Pepsin-like_dom"/>
</dbReference>
<dbReference type="CDD" id="cd05471">
    <property type="entry name" value="pepsin_like"/>
    <property type="match status" value="1"/>
</dbReference>
<evidence type="ECO:0000313" key="5">
    <source>
        <dbReference type="Proteomes" id="UP000239560"/>
    </source>
</evidence>
<name>A0A2S9ZW18_RHOTO</name>
<dbReference type="GO" id="GO:0006508">
    <property type="term" value="P:proteolysis"/>
    <property type="evidence" value="ECO:0007669"/>
    <property type="project" value="InterPro"/>
</dbReference>
<dbReference type="GO" id="GO:0004190">
    <property type="term" value="F:aspartic-type endopeptidase activity"/>
    <property type="evidence" value="ECO:0007669"/>
    <property type="project" value="InterPro"/>
</dbReference>
<dbReference type="OrthoDB" id="15189at2759"/>
<dbReference type="InterPro" id="IPR021109">
    <property type="entry name" value="Peptidase_aspartic_dom_sf"/>
</dbReference>
<reference evidence="4 5" key="1">
    <citation type="journal article" date="2018" name="Elife">
        <title>Functional genomics of lipid metabolism in the oleaginous yeast Rhodosporidium toruloides.</title>
        <authorList>
            <person name="Coradetti S.T."/>
            <person name="Pinel D."/>
            <person name="Geiselman G."/>
            <person name="Ito M."/>
            <person name="Mondo S."/>
            <person name="Reilly M.C."/>
            <person name="Cheng Y.F."/>
            <person name="Bauer S."/>
            <person name="Grigoriev I."/>
            <person name="Gladden J.M."/>
            <person name="Simmons B.A."/>
            <person name="Brem R."/>
            <person name="Arkin A.P."/>
            <person name="Skerker J.M."/>
        </authorList>
    </citation>
    <scope>NUCLEOTIDE SEQUENCE [LARGE SCALE GENOMIC DNA]</scope>
    <source>
        <strain evidence="4 5">NBRC 0880</strain>
    </source>
</reference>
<dbReference type="Gene3D" id="2.40.70.10">
    <property type="entry name" value="Acid Proteases"/>
    <property type="match status" value="2"/>
</dbReference>
<dbReference type="SUPFAM" id="SSF50630">
    <property type="entry name" value="Acid proteases"/>
    <property type="match status" value="1"/>
</dbReference>
<dbReference type="Pfam" id="PF00026">
    <property type="entry name" value="Asp"/>
    <property type="match status" value="1"/>
</dbReference>
<evidence type="ECO:0000256" key="1">
    <source>
        <dbReference type="ARBA" id="ARBA00007447"/>
    </source>
</evidence>
<dbReference type="PANTHER" id="PTHR47966:SF51">
    <property type="entry name" value="BETA-SITE APP-CLEAVING ENZYME, ISOFORM A-RELATED"/>
    <property type="match status" value="1"/>
</dbReference>
<dbReference type="PRINTS" id="PR00792">
    <property type="entry name" value="PEPSIN"/>
</dbReference>
<dbReference type="AlphaFoldDB" id="A0A2S9ZW18"/>